<sequence length="222" mass="24298">MNIQHGEFIIKLIKNNGGEILNPKIDGLDVEFKGSQGGIVIIEEGAVFYNTKILLGSMGCVHIKKTHPRGIRNTKIEMACASKNKSVFIDEGCSIESSRFSMVNENNISIHIGKNCLLSSNILFRPSDGHTIYDIATGEILNKSKPIVIGDHVWVGAGCTFLKGSNIPNNTIIGTGSLLSKKFVDENTIIAGIPAKVVKRGVGWDRAYIPVYERDMKQKDNI</sequence>
<dbReference type="Proteomes" id="UP000523197">
    <property type="component" value="Unassembled WGS sequence"/>
</dbReference>
<dbReference type="RefSeq" id="WP_001025464.1">
    <property type="nucleotide sequence ID" value="NZ_BFLK01000050.1"/>
</dbReference>
<dbReference type="AlphaFoldDB" id="A0A8G7ZH17"/>
<organism evidence="1 2">
    <name type="scientific">Escherichia coli</name>
    <dbReference type="NCBI Taxonomy" id="562"/>
    <lineage>
        <taxon>Bacteria</taxon>
        <taxon>Pseudomonadati</taxon>
        <taxon>Pseudomonadota</taxon>
        <taxon>Gammaproteobacteria</taxon>
        <taxon>Enterobacterales</taxon>
        <taxon>Enterobacteriaceae</taxon>
        <taxon>Escherichia</taxon>
    </lineage>
</organism>
<comment type="caution">
    <text evidence="1">The sequence shown here is derived from an EMBL/GenBank/DDBJ whole genome shotgun (WGS) entry which is preliminary data.</text>
</comment>
<name>A0A8G7ZH17_ECOLX</name>
<reference evidence="1 2" key="1">
    <citation type="submission" date="2020-05" db="EMBL/GenBank/DDBJ databases">
        <title>Epidemiological investigations into extended-spectrum beta-lactam resistant Escherichia coli ST457 carried by Australian Silver gulls identified clonal lineages that cause ExPEC disease.</title>
        <authorList>
            <person name="Nesporova K."/>
            <person name="Wyrsch E.R."/>
            <person name="Valcek A."/>
            <person name="Bitar I."/>
            <person name="Chaw K."/>
            <person name="Harris P."/>
            <person name="Hrabak J."/>
            <person name="Djordjevic S.P."/>
            <person name="Dolejska M."/>
        </authorList>
    </citation>
    <scope>NUCLEOTIDE SEQUENCE [LARGE SCALE GENOMIC DNA]</scope>
    <source>
        <strain evidence="1 2">CE1966</strain>
    </source>
</reference>
<dbReference type="PANTHER" id="PTHR23416">
    <property type="entry name" value="SIALIC ACID SYNTHASE-RELATED"/>
    <property type="match status" value="1"/>
</dbReference>
<evidence type="ECO:0000313" key="2">
    <source>
        <dbReference type="Proteomes" id="UP000523197"/>
    </source>
</evidence>
<protein>
    <submittedName>
        <fullName evidence="1">Acyltransferase</fullName>
    </submittedName>
</protein>
<evidence type="ECO:0000313" key="1">
    <source>
        <dbReference type="EMBL" id="MBA1884703.1"/>
    </source>
</evidence>
<keyword evidence="1" id="KW-0808">Transferase</keyword>
<keyword evidence="1" id="KW-0012">Acyltransferase</keyword>
<dbReference type="GO" id="GO:0016746">
    <property type="term" value="F:acyltransferase activity"/>
    <property type="evidence" value="ECO:0007669"/>
    <property type="project" value="UniProtKB-KW"/>
</dbReference>
<dbReference type="InterPro" id="IPR011004">
    <property type="entry name" value="Trimer_LpxA-like_sf"/>
</dbReference>
<proteinExistence type="predicted"/>
<dbReference type="Gene3D" id="2.160.10.10">
    <property type="entry name" value="Hexapeptide repeat proteins"/>
    <property type="match status" value="1"/>
</dbReference>
<dbReference type="InterPro" id="IPR051159">
    <property type="entry name" value="Hexapeptide_acetyltransf"/>
</dbReference>
<accession>A0A8G7ZH17</accession>
<dbReference type="EMBL" id="JABFNF010000001">
    <property type="protein sequence ID" value="MBA1884703.1"/>
    <property type="molecule type" value="Genomic_DNA"/>
</dbReference>
<dbReference type="SUPFAM" id="SSF51161">
    <property type="entry name" value="Trimeric LpxA-like enzymes"/>
    <property type="match status" value="1"/>
</dbReference>
<dbReference type="PANTHER" id="PTHR23416:SF78">
    <property type="entry name" value="LIPOPOLYSACCHARIDE BIOSYNTHESIS O-ACETYL TRANSFERASE WBBJ-RELATED"/>
    <property type="match status" value="1"/>
</dbReference>
<dbReference type="CDD" id="cd04647">
    <property type="entry name" value="LbH_MAT_like"/>
    <property type="match status" value="1"/>
</dbReference>
<gene>
    <name evidence="1" type="ORF">HLX92_00820</name>
</gene>